<name>A0A4Q8ADL6_9MICC</name>
<dbReference type="GO" id="GO:0008270">
    <property type="term" value="F:zinc ion binding"/>
    <property type="evidence" value="ECO:0007669"/>
    <property type="project" value="InterPro"/>
</dbReference>
<reference evidence="2 3" key="1">
    <citation type="submission" date="2019-02" db="EMBL/GenBank/DDBJ databases">
        <title>Sequencing the genomes of 1000 actinobacteria strains.</title>
        <authorList>
            <person name="Klenk H.-P."/>
        </authorList>
    </citation>
    <scope>NUCLEOTIDE SEQUENCE [LARGE SCALE GENOMIC DNA]</scope>
    <source>
        <strain evidence="2 3">DSM 17364</strain>
    </source>
</reference>
<comment type="caution">
    <text evidence="2">The sequence shown here is derived from an EMBL/GenBank/DDBJ whole genome shotgun (WGS) entry which is preliminary data.</text>
</comment>
<dbReference type="InterPro" id="IPR002711">
    <property type="entry name" value="HNH"/>
</dbReference>
<protein>
    <submittedName>
        <fullName evidence="2">APC 15 residue motif-containing protein</fullName>
    </submittedName>
</protein>
<feature type="domain" description="HNH" evidence="1">
    <location>
        <begin position="32"/>
        <end position="85"/>
    </location>
</feature>
<dbReference type="RefSeq" id="WP_130450194.1">
    <property type="nucleotide sequence ID" value="NZ_SHLA01000001.1"/>
</dbReference>
<dbReference type="OrthoDB" id="2084290at2"/>
<keyword evidence="3" id="KW-1185">Reference proteome</keyword>
<accession>A0A4Q8ADL6</accession>
<organism evidence="2 3">
    <name type="scientific">Zhihengliuella halotolerans</name>
    <dbReference type="NCBI Taxonomy" id="370736"/>
    <lineage>
        <taxon>Bacteria</taxon>
        <taxon>Bacillati</taxon>
        <taxon>Actinomycetota</taxon>
        <taxon>Actinomycetes</taxon>
        <taxon>Micrococcales</taxon>
        <taxon>Micrococcaceae</taxon>
        <taxon>Zhihengliuella</taxon>
    </lineage>
</organism>
<dbReference type="GO" id="GO:0003676">
    <property type="term" value="F:nucleic acid binding"/>
    <property type="evidence" value="ECO:0007669"/>
    <property type="project" value="InterPro"/>
</dbReference>
<proteinExistence type="predicted"/>
<dbReference type="Proteomes" id="UP000292685">
    <property type="component" value="Unassembled WGS sequence"/>
</dbReference>
<sequence>MEGVSVPAWSGRAASRALDQVRAGGRARRTPCVICRQPIDYSLRYPHPQSCSVQHLKSRRDFPQLTWEPSNWAPAHLDCNKAEGPRERPGLGVVGQW</sequence>
<evidence type="ECO:0000313" key="3">
    <source>
        <dbReference type="Proteomes" id="UP000292685"/>
    </source>
</evidence>
<evidence type="ECO:0000259" key="1">
    <source>
        <dbReference type="Pfam" id="PF01844"/>
    </source>
</evidence>
<evidence type="ECO:0000313" key="2">
    <source>
        <dbReference type="EMBL" id="RZU61755.1"/>
    </source>
</evidence>
<gene>
    <name evidence="2" type="ORF">EV380_1333</name>
</gene>
<dbReference type="Gene3D" id="1.10.30.50">
    <property type="match status" value="1"/>
</dbReference>
<dbReference type="GO" id="GO:0004519">
    <property type="term" value="F:endonuclease activity"/>
    <property type="evidence" value="ECO:0007669"/>
    <property type="project" value="InterPro"/>
</dbReference>
<dbReference type="Pfam" id="PF01844">
    <property type="entry name" value="HNH"/>
    <property type="match status" value="1"/>
</dbReference>
<dbReference type="EMBL" id="SHLA01000001">
    <property type="protein sequence ID" value="RZU61755.1"/>
    <property type="molecule type" value="Genomic_DNA"/>
</dbReference>
<dbReference type="AlphaFoldDB" id="A0A4Q8ADL6"/>